<evidence type="ECO:0000256" key="3">
    <source>
        <dbReference type="SAM" id="SignalP"/>
    </source>
</evidence>
<accession>A0A1M6NVA6</accession>
<feature type="domain" description="DUF4349" evidence="4">
    <location>
        <begin position="80"/>
        <end position="291"/>
    </location>
</feature>
<reference evidence="5 6" key="1">
    <citation type="submission" date="2016-11" db="EMBL/GenBank/DDBJ databases">
        <authorList>
            <person name="Jaros S."/>
            <person name="Januszkiewicz K."/>
            <person name="Wedrychowicz H."/>
        </authorList>
    </citation>
    <scope>NUCLEOTIDE SEQUENCE [LARGE SCALE GENOMIC DNA]</scope>
    <source>
        <strain evidence="5 6">DSM 15929</strain>
    </source>
</reference>
<dbReference type="PROSITE" id="PS51257">
    <property type="entry name" value="PROKAR_LIPOPROTEIN"/>
    <property type="match status" value="1"/>
</dbReference>
<keyword evidence="2" id="KW-1133">Transmembrane helix</keyword>
<feature type="region of interest" description="Disordered" evidence="1">
    <location>
        <begin position="30"/>
        <end position="77"/>
    </location>
</feature>
<keyword evidence="6" id="KW-1185">Reference proteome</keyword>
<dbReference type="AlphaFoldDB" id="A0A1M6NVA6"/>
<protein>
    <recommendedName>
        <fullName evidence="4">DUF4349 domain-containing protein</fullName>
    </recommendedName>
</protein>
<dbReference type="OrthoDB" id="2162337at2"/>
<evidence type="ECO:0000313" key="6">
    <source>
        <dbReference type="Proteomes" id="UP000184386"/>
    </source>
</evidence>
<evidence type="ECO:0000256" key="1">
    <source>
        <dbReference type="SAM" id="MobiDB-lite"/>
    </source>
</evidence>
<evidence type="ECO:0000313" key="5">
    <source>
        <dbReference type="EMBL" id="SHJ99582.1"/>
    </source>
</evidence>
<feature type="transmembrane region" description="Helical" evidence="2">
    <location>
        <begin position="273"/>
        <end position="298"/>
    </location>
</feature>
<keyword evidence="3" id="KW-0732">Signal</keyword>
<feature type="compositionally biased region" description="Low complexity" evidence="1">
    <location>
        <begin position="51"/>
        <end position="62"/>
    </location>
</feature>
<evidence type="ECO:0000259" key="4">
    <source>
        <dbReference type="Pfam" id="PF14257"/>
    </source>
</evidence>
<dbReference type="STRING" id="1121322.SAMN02745136_01468"/>
<dbReference type="RefSeq" id="WP_073274339.1">
    <property type="nucleotide sequence ID" value="NZ_FRAC01000008.1"/>
</dbReference>
<sequence length="328" mass="36396">MKKRRIYYSLVMAVMLLLSACSASKNSTEAQYDRGTGQSGANQAGSGNGFTADTSAETTAATEEPKSSAGEAANNSDTNRKRIRKISLILETVEFEGSLKVITEEIQKSGGYVESSSINGSSTEYKGSRSAQYVLRIPADKADSFIKIMGNKMSLIHEEESSEDITLNYVDVQSKVKALEIEQERLLALLEKANKIEDIIALEERLSDVRYQVEQNTSTLRTYDNLVEYATITLNVDEVLRISPVENKSPGSRMKTGLTNSLFNIRDGFVETAVWFIANLPYIIFWGIVIGLSIFITMKVYHKKEKRQLSGPGQNTNAGRQEEGEQKK</sequence>
<keyword evidence="2" id="KW-0812">Transmembrane</keyword>
<feature type="chain" id="PRO_5039683013" description="DUF4349 domain-containing protein" evidence="3">
    <location>
        <begin position="24"/>
        <end position="328"/>
    </location>
</feature>
<keyword evidence="2" id="KW-0472">Membrane</keyword>
<evidence type="ECO:0000256" key="2">
    <source>
        <dbReference type="SAM" id="Phobius"/>
    </source>
</evidence>
<dbReference type="EMBL" id="FRAC01000008">
    <property type="protein sequence ID" value="SHJ99582.1"/>
    <property type="molecule type" value="Genomic_DNA"/>
</dbReference>
<dbReference type="Pfam" id="PF14257">
    <property type="entry name" value="DUF4349"/>
    <property type="match status" value="1"/>
</dbReference>
<dbReference type="InterPro" id="IPR025645">
    <property type="entry name" value="DUF4349"/>
</dbReference>
<gene>
    <name evidence="5" type="ORF">SAMN02745136_01468</name>
</gene>
<proteinExistence type="predicted"/>
<organism evidence="5 6">
    <name type="scientific">Anaerocolumna jejuensis DSM 15929</name>
    <dbReference type="NCBI Taxonomy" id="1121322"/>
    <lineage>
        <taxon>Bacteria</taxon>
        <taxon>Bacillati</taxon>
        <taxon>Bacillota</taxon>
        <taxon>Clostridia</taxon>
        <taxon>Lachnospirales</taxon>
        <taxon>Lachnospiraceae</taxon>
        <taxon>Anaerocolumna</taxon>
    </lineage>
</organism>
<name>A0A1M6NVA6_9FIRM</name>
<dbReference type="Proteomes" id="UP000184386">
    <property type="component" value="Unassembled WGS sequence"/>
</dbReference>
<feature type="signal peptide" evidence="3">
    <location>
        <begin position="1"/>
        <end position="23"/>
    </location>
</feature>
<feature type="region of interest" description="Disordered" evidence="1">
    <location>
        <begin position="307"/>
        <end position="328"/>
    </location>
</feature>